<protein>
    <submittedName>
        <fullName evidence="1">Uncharacterized protein</fullName>
    </submittedName>
</protein>
<keyword evidence="2" id="KW-1185">Reference proteome</keyword>
<name>A0ABQ9H571_9NEOP</name>
<dbReference type="EMBL" id="JARBHB010000007">
    <property type="protein sequence ID" value="KAJ8879366.1"/>
    <property type="molecule type" value="Genomic_DNA"/>
</dbReference>
<dbReference type="Proteomes" id="UP001159363">
    <property type="component" value="Chromosome 6"/>
</dbReference>
<organism evidence="1 2">
    <name type="scientific">Dryococelus australis</name>
    <dbReference type="NCBI Taxonomy" id="614101"/>
    <lineage>
        <taxon>Eukaryota</taxon>
        <taxon>Metazoa</taxon>
        <taxon>Ecdysozoa</taxon>
        <taxon>Arthropoda</taxon>
        <taxon>Hexapoda</taxon>
        <taxon>Insecta</taxon>
        <taxon>Pterygota</taxon>
        <taxon>Neoptera</taxon>
        <taxon>Polyneoptera</taxon>
        <taxon>Phasmatodea</taxon>
        <taxon>Verophasmatodea</taxon>
        <taxon>Anareolatae</taxon>
        <taxon>Phasmatidae</taxon>
        <taxon>Eurycanthinae</taxon>
        <taxon>Dryococelus</taxon>
    </lineage>
</organism>
<gene>
    <name evidence="1" type="ORF">PR048_019974</name>
</gene>
<feature type="non-terminal residue" evidence="1">
    <location>
        <position position="87"/>
    </location>
</feature>
<sequence length="87" mass="10258">MKILCILYNITELDRNKGSNGIVFSFHHRLNNTEFQKNITLSDDFPMDVGWLLVEASKHITQYTFTLSFSRPNFYAALQSIRTHRKY</sequence>
<comment type="caution">
    <text evidence="1">The sequence shown here is derived from an EMBL/GenBank/DDBJ whole genome shotgun (WGS) entry which is preliminary data.</text>
</comment>
<accession>A0ABQ9H571</accession>
<reference evidence="1 2" key="1">
    <citation type="submission" date="2023-02" db="EMBL/GenBank/DDBJ databases">
        <title>LHISI_Scaffold_Assembly.</title>
        <authorList>
            <person name="Stuart O.P."/>
            <person name="Cleave R."/>
            <person name="Magrath M.J.L."/>
            <person name="Mikheyev A.S."/>
        </authorList>
    </citation>
    <scope>NUCLEOTIDE SEQUENCE [LARGE SCALE GENOMIC DNA]</scope>
    <source>
        <strain evidence="1">Daus_M_001</strain>
        <tissue evidence="1">Leg muscle</tissue>
    </source>
</reference>
<evidence type="ECO:0000313" key="2">
    <source>
        <dbReference type="Proteomes" id="UP001159363"/>
    </source>
</evidence>
<proteinExistence type="predicted"/>
<evidence type="ECO:0000313" key="1">
    <source>
        <dbReference type="EMBL" id="KAJ8879366.1"/>
    </source>
</evidence>